<evidence type="ECO:0000313" key="3">
    <source>
        <dbReference type="Proteomes" id="UP001642484"/>
    </source>
</evidence>
<dbReference type="Proteomes" id="UP001642484">
    <property type="component" value="Unassembled WGS sequence"/>
</dbReference>
<protein>
    <submittedName>
        <fullName evidence="2">Uncharacterized protein</fullName>
    </submittedName>
</protein>
<keyword evidence="3" id="KW-1185">Reference proteome</keyword>
<dbReference type="EMBL" id="CAXAMN010005558">
    <property type="protein sequence ID" value="CAK9014471.1"/>
    <property type="molecule type" value="Genomic_DNA"/>
</dbReference>
<name>A0ABP0JJ90_9DINO</name>
<reference evidence="2 3" key="1">
    <citation type="submission" date="2024-02" db="EMBL/GenBank/DDBJ databases">
        <authorList>
            <person name="Chen Y."/>
            <person name="Shah S."/>
            <person name="Dougan E. K."/>
            <person name="Thang M."/>
            <person name="Chan C."/>
        </authorList>
    </citation>
    <scope>NUCLEOTIDE SEQUENCE [LARGE SCALE GENOMIC DNA]</scope>
</reference>
<evidence type="ECO:0000313" key="2">
    <source>
        <dbReference type="EMBL" id="CAK9014471.1"/>
    </source>
</evidence>
<sequence length="112" mass="12408">MCKLLKSQTALYMRPCRPSRQEDGIPPSRASSEQHPALSHGFEVPATEALNSDFLADAGILGQRFQIELHSDGKSGAKHLRVWNQEHLASGKRARGFIFRAILHIQAASETM</sequence>
<evidence type="ECO:0000256" key="1">
    <source>
        <dbReference type="SAM" id="MobiDB-lite"/>
    </source>
</evidence>
<proteinExistence type="predicted"/>
<comment type="caution">
    <text evidence="2">The sequence shown here is derived from an EMBL/GenBank/DDBJ whole genome shotgun (WGS) entry which is preliminary data.</text>
</comment>
<accession>A0ABP0JJ90</accession>
<gene>
    <name evidence="2" type="ORF">CCMP2556_LOCUS11700</name>
</gene>
<feature type="region of interest" description="Disordered" evidence="1">
    <location>
        <begin position="13"/>
        <end position="38"/>
    </location>
</feature>
<organism evidence="2 3">
    <name type="scientific">Durusdinium trenchii</name>
    <dbReference type="NCBI Taxonomy" id="1381693"/>
    <lineage>
        <taxon>Eukaryota</taxon>
        <taxon>Sar</taxon>
        <taxon>Alveolata</taxon>
        <taxon>Dinophyceae</taxon>
        <taxon>Suessiales</taxon>
        <taxon>Symbiodiniaceae</taxon>
        <taxon>Durusdinium</taxon>
    </lineage>
</organism>